<evidence type="ECO:0000256" key="5">
    <source>
        <dbReference type="ARBA" id="ARBA00022801"/>
    </source>
</evidence>
<name>K9U312_CHRTP</name>
<protein>
    <submittedName>
        <fullName evidence="9">PilT protein domain protein</fullName>
    </submittedName>
</protein>
<dbReference type="InterPro" id="IPR029060">
    <property type="entry name" value="PIN-like_dom_sf"/>
</dbReference>
<dbReference type="InterPro" id="IPR050556">
    <property type="entry name" value="Type_II_TA_system_RNase"/>
</dbReference>
<dbReference type="SUPFAM" id="SSF88723">
    <property type="entry name" value="PIN domain-like"/>
    <property type="match status" value="1"/>
</dbReference>
<dbReference type="GO" id="GO:0004518">
    <property type="term" value="F:nuclease activity"/>
    <property type="evidence" value="ECO:0007669"/>
    <property type="project" value="UniProtKB-KW"/>
</dbReference>
<keyword evidence="5" id="KW-0378">Hydrolase</keyword>
<keyword evidence="2" id="KW-1277">Toxin-antitoxin system</keyword>
<keyword evidence="6" id="KW-0460">Magnesium</keyword>
<feature type="domain" description="PIN" evidence="8">
    <location>
        <begin position="2"/>
        <end position="136"/>
    </location>
</feature>
<keyword evidence="4" id="KW-0479">Metal-binding</keyword>
<sequence>MYLLDTNHCSRAILGDSNVLNRIAEAENTLISTCVIVQGELIDMAERSGRRESNLALINRFLQGIYIYSVDGVTADTYGQLKAALFNQFVPKEKSKRRKTKITDLGFDENDLWITAIALQHSLTVVSIDSDFQRIQQVKTLSVESWLGIPNLTPPMLENVIQDLNRKQRLKLNSLYRTKILSKRFASIYQLTNKTQVDV</sequence>
<comment type="cofactor">
    <cofactor evidence="1">
        <name>Mg(2+)</name>
        <dbReference type="ChEBI" id="CHEBI:18420"/>
    </cofactor>
</comment>
<evidence type="ECO:0000259" key="8">
    <source>
        <dbReference type="Pfam" id="PF01850"/>
    </source>
</evidence>
<dbReference type="Pfam" id="PF01850">
    <property type="entry name" value="PIN"/>
    <property type="match status" value="1"/>
</dbReference>
<evidence type="ECO:0000256" key="7">
    <source>
        <dbReference type="ARBA" id="ARBA00038093"/>
    </source>
</evidence>
<evidence type="ECO:0000256" key="1">
    <source>
        <dbReference type="ARBA" id="ARBA00001946"/>
    </source>
</evidence>
<evidence type="ECO:0000256" key="4">
    <source>
        <dbReference type="ARBA" id="ARBA00022723"/>
    </source>
</evidence>
<keyword evidence="3" id="KW-0540">Nuclease</keyword>
<dbReference type="eggNOG" id="COG1487">
    <property type="taxonomic scope" value="Bacteria"/>
</dbReference>
<reference evidence="9 10" key="1">
    <citation type="submission" date="2012-06" db="EMBL/GenBank/DDBJ databases">
        <title>Finished chromosome of genome of Chroococcidiopsis thermalis PCC 7203.</title>
        <authorList>
            <consortium name="US DOE Joint Genome Institute"/>
            <person name="Gugger M."/>
            <person name="Coursin T."/>
            <person name="Rippka R."/>
            <person name="Tandeau De Marsac N."/>
            <person name="Huntemann M."/>
            <person name="Wei C.-L."/>
            <person name="Han J."/>
            <person name="Detter J.C."/>
            <person name="Han C."/>
            <person name="Tapia R."/>
            <person name="Davenport K."/>
            <person name="Daligault H."/>
            <person name="Erkkila T."/>
            <person name="Gu W."/>
            <person name="Munk A.C.C."/>
            <person name="Teshima H."/>
            <person name="Xu Y."/>
            <person name="Chain P."/>
            <person name="Chen A."/>
            <person name="Krypides N."/>
            <person name="Mavromatis K."/>
            <person name="Markowitz V."/>
            <person name="Szeto E."/>
            <person name="Ivanova N."/>
            <person name="Mikhailova N."/>
            <person name="Ovchinnikova G."/>
            <person name="Pagani I."/>
            <person name="Pati A."/>
            <person name="Goodwin L."/>
            <person name="Peters L."/>
            <person name="Pitluck S."/>
            <person name="Woyke T."/>
            <person name="Kerfeld C."/>
        </authorList>
    </citation>
    <scope>NUCLEOTIDE SEQUENCE [LARGE SCALE GENOMIC DNA]</scope>
    <source>
        <strain evidence="9 10">PCC 7203</strain>
    </source>
</reference>
<dbReference type="KEGG" id="cthe:Chro_3779"/>
<dbReference type="HOGENOM" id="CLU_118482_5_0_3"/>
<gene>
    <name evidence="9" type="ORF">Chro_3779</name>
</gene>
<dbReference type="GO" id="GO:0046872">
    <property type="term" value="F:metal ion binding"/>
    <property type="evidence" value="ECO:0007669"/>
    <property type="project" value="UniProtKB-KW"/>
</dbReference>
<keyword evidence="10" id="KW-1185">Reference proteome</keyword>
<evidence type="ECO:0000256" key="6">
    <source>
        <dbReference type="ARBA" id="ARBA00022842"/>
    </source>
</evidence>
<dbReference type="Proteomes" id="UP000010384">
    <property type="component" value="Chromosome"/>
</dbReference>
<organism evidence="9 10">
    <name type="scientific">Chroococcidiopsis thermalis (strain PCC 7203)</name>
    <dbReference type="NCBI Taxonomy" id="251229"/>
    <lineage>
        <taxon>Bacteria</taxon>
        <taxon>Bacillati</taxon>
        <taxon>Cyanobacteriota</taxon>
        <taxon>Cyanophyceae</taxon>
        <taxon>Chroococcidiopsidales</taxon>
        <taxon>Chroococcidiopsidaceae</taxon>
        <taxon>Chroococcidiopsis</taxon>
    </lineage>
</organism>
<evidence type="ECO:0000256" key="2">
    <source>
        <dbReference type="ARBA" id="ARBA00022649"/>
    </source>
</evidence>
<accession>K9U312</accession>
<dbReference type="PANTHER" id="PTHR33653:SF1">
    <property type="entry name" value="RIBONUCLEASE VAPC2"/>
    <property type="match status" value="1"/>
</dbReference>
<dbReference type="GO" id="GO:0016787">
    <property type="term" value="F:hydrolase activity"/>
    <property type="evidence" value="ECO:0007669"/>
    <property type="project" value="UniProtKB-KW"/>
</dbReference>
<proteinExistence type="inferred from homology"/>
<dbReference type="AlphaFoldDB" id="K9U312"/>
<dbReference type="InterPro" id="IPR002716">
    <property type="entry name" value="PIN_dom"/>
</dbReference>
<dbReference type="PATRIC" id="fig|251229.3.peg.4407"/>
<evidence type="ECO:0000256" key="3">
    <source>
        <dbReference type="ARBA" id="ARBA00022722"/>
    </source>
</evidence>
<evidence type="ECO:0000313" key="10">
    <source>
        <dbReference type="Proteomes" id="UP000010384"/>
    </source>
</evidence>
<dbReference type="OrthoDB" id="9799448at2"/>
<dbReference type="Gene3D" id="3.40.50.1010">
    <property type="entry name" value="5'-nuclease"/>
    <property type="match status" value="1"/>
</dbReference>
<dbReference type="STRING" id="251229.Chro_3779"/>
<evidence type="ECO:0000313" key="9">
    <source>
        <dbReference type="EMBL" id="AFY89210.1"/>
    </source>
</evidence>
<dbReference type="InParanoid" id="K9U312"/>
<comment type="similarity">
    <text evidence="7">Belongs to the PINc/VapC protein family.</text>
</comment>
<dbReference type="PANTHER" id="PTHR33653">
    <property type="entry name" value="RIBONUCLEASE VAPC2"/>
    <property type="match status" value="1"/>
</dbReference>
<dbReference type="EMBL" id="CP003597">
    <property type="protein sequence ID" value="AFY89210.1"/>
    <property type="molecule type" value="Genomic_DNA"/>
</dbReference>